<dbReference type="Proteomes" id="UP001500622">
    <property type="component" value="Unassembled WGS sequence"/>
</dbReference>
<dbReference type="InterPro" id="IPR001867">
    <property type="entry name" value="OmpR/PhoB-type_DNA-bd"/>
</dbReference>
<dbReference type="EMBL" id="BAABGN010000008">
    <property type="protein sequence ID" value="GAA4423146.1"/>
    <property type="molecule type" value="Genomic_DNA"/>
</dbReference>
<dbReference type="NCBIfam" id="NF005568">
    <property type="entry name" value="PRK07239.1"/>
    <property type="match status" value="1"/>
</dbReference>
<dbReference type="PANTHER" id="PTHR40082">
    <property type="entry name" value="BLR5956 PROTEIN"/>
    <property type="match status" value="1"/>
</dbReference>
<gene>
    <name evidence="4" type="ORF">GCM10023169_18400</name>
</gene>
<dbReference type="CDD" id="cd00383">
    <property type="entry name" value="trans_reg_C"/>
    <property type="match status" value="1"/>
</dbReference>
<accession>A0ABP8L6L7</accession>
<dbReference type="RefSeq" id="WP_345215964.1">
    <property type="nucleotide sequence ID" value="NZ_BAABGN010000008.1"/>
</dbReference>
<evidence type="ECO:0000256" key="1">
    <source>
        <dbReference type="ARBA" id="ARBA00023125"/>
    </source>
</evidence>
<name>A0ABP8L6L7_9MICO</name>
<feature type="DNA-binding region" description="OmpR/PhoB-type" evidence="2">
    <location>
        <begin position="281"/>
        <end position="373"/>
    </location>
</feature>
<proteinExistence type="predicted"/>
<sequence>MTAPAAAVDTGPELAGFRVGVTSDRRSADLIAAFERRGADVLHAPALQIAPVAEDVQLVADTRALVEARPDVTVVTTAYGMRRWMEAADAAGVGEDFVARLEDSRVFVRGPKARGAVRAAGLNDTGIASDERTSSVVDMLLAEGVAGTTVAVQLHGYTDSEQLDRLRDAGATVLTVEPYRWVEPEGVDKLPRLVDAVRSRQIDVATFTSAPAVDAFLGRAAALGHLDGLLEAFRTDVVAAAVGPVTAGPLLAAGVEPIIPERYRMGALIRLVCEHLAEHHVTEVDTGLGPVQLRGRSVVLDGAQGTLAPAPLAIFRALVAAHGGILSRAELIKHLPEGGNEHALDMAMTRLRQSLPDPRLVATVVKRGYRLEA</sequence>
<reference evidence="5" key="1">
    <citation type="journal article" date="2019" name="Int. J. Syst. Evol. Microbiol.">
        <title>The Global Catalogue of Microorganisms (GCM) 10K type strain sequencing project: providing services to taxonomists for standard genome sequencing and annotation.</title>
        <authorList>
            <consortium name="The Broad Institute Genomics Platform"/>
            <consortium name="The Broad Institute Genome Sequencing Center for Infectious Disease"/>
            <person name="Wu L."/>
            <person name="Ma J."/>
        </authorList>
    </citation>
    <scope>NUCLEOTIDE SEQUENCE [LARGE SCALE GENOMIC DNA]</scope>
    <source>
        <strain evidence="5">JCM 17810</strain>
    </source>
</reference>
<dbReference type="PROSITE" id="PS51755">
    <property type="entry name" value="OMPR_PHOB"/>
    <property type="match status" value="1"/>
</dbReference>
<dbReference type="SMART" id="SM00862">
    <property type="entry name" value="Trans_reg_C"/>
    <property type="match status" value="1"/>
</dbReference>
<dbReference type="InterPro" id="IPR016032">
    <property type="entry name" value="Sig_transdc_resp-reg_C-effctor"/>
</dbReference>
<evidence type="ECO:0000313" key="5">
    <source>
        <dbReference type="Proteomes" id="UP001500622"/>
    </source>
</evidence>
<evidence type="ECO:0000259" key="3">
    <source>
        <dbReference type="PROSITE" id="PS51755"/>
    </source>
</evidence>
<dbReference type="InterPro" id="IPR036388">
    <property type="entry name" value="WH-like_DNA-bd_sf"/>
</dbReference>
<dbReference type="SUPFAM" id="SSF46894">
    <property type="entry name" value="C-terminal effector domain of the bipartite response regulators"/>
    <property type="match status" value="1"/>
</dbReference>
<protein>
    <submittedName>
        <fullName evidence="4">Uroporphyrinogen-III synthase</fullName>
    </submittedName>
</protein>
<comment type="caution">
    <text evidence="4">The sequence shown here is derived from an EMBL/GenBank/DDBJ whole genome shotgun (WGS) entry which is preliminary data.</text>
</comment>
<evidence type="ECO:0000256" key="2">
    <source>
        <dbReference type="PROSITE-ProRule" id="PRU01091"/>
    </source>
</evidence>
<dbReference type="CDD" id="cd06578">
    <property type="entry name" value="HemD"/>
    <property type="match status" value="1"/>
</dbReference>
<dbReference type="Gene3D" id="3.40.50.10090">
    <property type="match status" value="2"/>
</dbReference>
<dbReference type="SUPFAM" id="SSF69618">
    <property type="entry name" value="HemD-like"/>
    <property type="match status" value="1"/>
</dbReference>
<dbReference type="PANTHER" id="PTHR40082:SF1">
    <property type="entry name" value="BLR5956 PROTEIN"/>
    <property type="match status" value="1"/>
</dbReference>
<evidence type="ECO:0000313" key="4">
    <source>
        <dbReference type="EMBL" id="GAA4423146.1"/>
    </source>
</evidence>
<keyword evidence="1 2" id="KW-0238">DNA-binding</keyword>
<dbReference type="InterPro" id="IPR003754">
    <property type="entry name" value="4pyrrol_synth_uPrphyn_synth"/>
</dbReference>
<dbReference type="Gene3D" id="1.10.10.10">
    <property type="entry name" value="Winged helix-like DNA-binding domain superfamily/Winged helix DNA-binding domain"/>
    <property type="match status" value="1"/>
</dbReference>
<feature type="domain" description="OmpR/PhoB-type" evidence="3">
    <location>
        <begin position="281"/>
        <end position="373"/>
    </location>
</feature>
<dbReference type="InterPro" id="IPR039793">
    <property type="entry name" value="UROS/Hem4"/>
</dbReference>
<dbReference type="Pfam" id="PF00486">
    <property type="entry name" value="Trans_reg_C"/>
    <property type="match status" value="1"/>
</dbReference>
<dbReference type="InterPro" id="IPR036108">
    <property type="entry name" value="4pyrrol_syn_uPrphyn_synt_sf"/>
</dbReference>
<keyword evidence="5" id="KW-1185">Reference proteome</keyword>
<organism evidence="4 5">
    <name type="scientific">Georgenia halophila</name>
    <dbReference type="NCBI Taxonomy" id="620889"/>
    <lineage>
        <taxon>Bacteria</taxon>
        <taxon>Bacillati</taxon>
        <taxon>Actinomycetota</taxon>
        <taxon>Actinomycetes</taxon>
        <taxon>Micrococcales</taxon>
        <taxon>Bogoriellaceae</taxon>
        <taxon>Georgenia</taxon>
    </lineage>
</organism>
<dbReference type="Pfam" id="PF02602">
    <property type="entry name" value="HEM4"/>
    <property type="match status" value="1"/>
</dbReference>